<proteinExistence type="predicted"/>
<keyword evidence="2" id="KW-1185">Reference proteome</keyword>
<comment type="caution">
    <text evidence="1">The sequence shown here is derived from an EMBL/GenBank/DDBJ whole genome shotgun (WGS) entry which is preliminary data.</text>
</comment>
<accession>A0ACC1R616</accession>
<dbReference type="Proteomes" id="UP001148737">
    <property type="component" value="Unassembled WGS sequence"/>
</dbReference>
<dbReference type="EMBL" id="JANAKD010000103">
    <property type="protein sequence ID" value="KAJ3497568.1"/>
    <property type="molecule type" value="Genomic_DNA"/>
</dbReference>
<sequence>MSAEPGTVSIANKGKASVWTEEAKYELLLRIIHQLKQGKSINWGAIRMKDRNTKSLTNVWTKMNKDMAELEDLDDTSSSAANTPKKGSAAKRKAAVKKEEDDEAPETPVKKRGRRAAVKKEKSTPVKKEEDEDEDNGEI</sequence>
<reference evidence="1" key="1">
    <citation type="submission" date="2022-07" db="EMBL/GenBank/DDBJ databases">
        <title>Genome Sequence of Lecanicillium saksenae.</title>
        <authorList>
            <person name="Buettner E."/>
        </authorList>
    </citation>
    <scope>NUCLEOTIDE SEQUENCE</scope>
    <source>
        <strain evidence="1">VT-O1</strain>
    </source>
</reference>
<evidence type="ECO:0000313" key="1">
    <source>
        <dbReference type="EMBL" id="KAJ3497568.1"/>
    </source>
</evidence>
<evidence type="ECO:0000313" key="2">
    <source>
        <dbReference type="Proteomes" id="UP001148737"/>
    </source>
</evidence>
<protein>
    <submittedName>
        <fullName evidence="1">Uncharacterized protein</fullName>
    </submittedName>
</protein>
<organism evidence="1 2">
    <name type="scientific">Lecanicillium saksenae</name>
    <dbReference type="NCBI Taxonomy" id="468837"/>
    <lineage>
        <taxon>Eukaryota</taxon>
        <taxon>Fungi</taxon>
        <taxon>Dikarya</taxon>
        <taxon>Ascomycota</taxon>
        <taxon>Pezizomycotina</taxon>
        <taxon>Sordariomycetes</taxon>
        <taxon>Hypocreomycetidae</taxon>
        <taxon>Hypocreales</taxon>
        <taxon>Cordycipitaceae</taxon>
        <taxon>Lecanicillium</taxon>
    </lineage>
</organism>
<gene>
    <name evidence="1" type="ORF">NLG97_g1808</name>
</gene>
<name>A0ACC1R616_9HYPO</name>